<comment type="caution">
    <text evidence="2">The sequence shown here is derived from an EMBL/GenBank/DDBJ whole genome shotgun (WGS) entry which is preliminary data.</text>
</comment>
<accession>A0A8T0IE52</accession>
<protein>
    <submittedName>
        <fullName evidence="2">Uncharacterized protein</fullName>
    </submittedName>
</protein>
<dbReference type="Proteomes" id="UP000822688">
    <property type="component" value="Chromosome 3"/>
</dbReference>
<feature type="compositionally biased region" description="Low complexity" evidence="1">
    <location>
        <begin position="33"/>
        <end position="48"/>
    </location>
</feature>
<name>A0A8T0IE52_CERPU</name>
<organism evidence="2 3">
    <name type="scientific">Ceratodon purpureus</name>
    <name type="common">Fire moss</name>
    <name type="synonym">Dicranum purpureum</name>
    <dbReference type="NCBI Taxonomy" id="3225"/>
    <lineage>
        <taxon>Eukaryota</taxon>
        <taxon>Viridiplantae</taxon>
        <taxon>Streptophyta</taxon>
        <taxon>Embryophyta</taxon>
        <taxon>Bryophyta</taxon>
        <taxon>Bryophytina</taxon>
        <taxon>Bryopsida</taxon>
        <taxon>Dicranidae</taxon>
        <taxon>Pseudoditrichales</taxon>
        <taxon>Ditrichaceae</taxon>
        <taxon>Ceratodon</taxon>
    </lineage>
</organism>
<feature type="region of interest" description="Disordered" evidence="1">
    <location>
        <begin position="28"/>
        <end position="48"/>
    </location>
</feature>
<sequence>MSMGAVGTMSGNGVLHLMHHSGWPGSVAGAVRSKPSSASVSETSSAGGMAKAGSGGVCAMGAMAGHCILHLLHNSSIVGACHCNAMVMSMSNAQHILHLIGHALLLHDAQSGDGVAESDHLVPSWE</sequence>
<proteinExistence type="predicted"/>
<evidence type="ECO:0000313" key="2">
    <source>
        <dbReference type="EMBL" id="KAG0582024.1"/>
    </source>
</evidence>
<reference evidence="2" key="1">
    <citation type="submission" date="2020-06" db="EMBL/GenBank/DDBJ databases">
        <title>WGS assembly of Ceratodon purpureus strain R40.</title>
        <authorList>
            <person name="Carey S.B."/>
            <person name="Jenkins J."/>
            <person name="Shu S."/>
            <person name="Lovell J.T."/>
            <person name="Sreedasyam A."/>
            <person name="Maumus F."/>
            <person name="Tiley G.P."/>
            <person name="Fernandez-Pozo N."/>
            <person name="Barry K."/>
            <person name="Chen C."/>
            <person name="Wang M."/>
            <person name="Lipzen A."/>
            <person name="Daum C."/>
            <person name="Saski C.A."/>
            <person name="Payton A.C."/>
            <person name="Mcbreen J.C."/>
            <person name="Conrad R.E."/>
            <person name="Kollar L.M."/>
            <person name="Olsson S."/>
            <person name="Huttunen S."/>
            <person name="Landis J.B."/>
            <person name="Wickett N.J."/>
            <person name="Johnson M.G."/>
            <person name="Rensing S.A."/>
            <person name="Grimwood J."/>
            <person name="Schmutz J."/>
            <person name="Mcdaniel S.F."/>
        </authorList>
    </citation>
    <scope>NUCLEOTIDE SEQUENCE</scope>
    <source>
        <strain evidence="2">R40</strain>
    </source>
</reference>
<evidence type="ECO:0000256" key="1">
    <source>
        <dbReference type="SAM" id="MobiDB-lite"/>
    </source>
</evidence>
<dbReference type="EMBL" id="CM026423">
    <property type="protein sequence ID" value="KAG0582024.1"/>
    <property type="molecule type" value="Genomic_DNA"/>
</dbReference>
<dbReference type="AlphaFoldDB" id="A0A8T0IE52"/>
<keyword evidence="3" id="KW-1185">Reference proteome</keyword>
<evidence type="ECO:0000313" key="3">
    <source>
        <dbReference type="Proteomes" id="UP000822688"/>
    </source>
</evidence>
<gene>
    <name evidence="2" type="ORF">KC19_3G027400</name>
</gene>